<dbReference type="InterPro" id="IPR043504">
    <property type="entry name" value="Peptidase_S1_PA_chymotrypsin"/>
</dbReference>
<dbReference type="PROSITE" id="PS50240">
    <property type="entry name" value="TRYPSIN_DOM"/>
    <property type="match status" value="1"/>
</dbReference>
<proteinExistence type="inferred from homology"/>
<evidence type="ECO:0000259" key="7">
    <source>
        <dbReference type="PROSITE" id="PS50240"/>
    </source>
</evidence>
<dbReference type="InterPro" id="IPR009003">
    <property type="entry name" value="Peptidase_S1_PA"/>
</dbReference>
<keyword evidence="4" id="KW-0720">Serine protease</keyword>
<keyword evidence="5" id="KW-1015">Disulfide bond</keyword>
<protein>
    <submittedName>
        <fullName evidence="8">Trypsin-1</fullName>
    </submittedName>
</protein>
<dbReference type="Gene3D" id="2.40.10.10">
    <property type="entry name" value="Trypsin-like serine proteases"/>
    <property type="match status" value="1"/>
</dbReference>
<evidence type="ECO:0000256" key="5">
    <source>
        <dbReference type="ARBA" id="ARBA00023157"/>
    </source>
</evidence>
<dbReference type="PRINTS" id="PR00722">
    <property type="entry name" value="CHYMOTRYPSIN"/>
</dbReference>
<dbReference type="PANTHER" id="PTHR24276">
    <property type="entry name" value="POLYSERASE-RELATED"/>
    <property type="match status" value="1"/>
</dbReference>
<dbReference type="PANTHER" id="PTHR24276:SF96">
    <property type="entry name" value="PEPTIDASE S1 DOMAIN-CONTAINING PROTEIN"/>
    <property type="match status" value="1"/>
</dbReference>
<dbReference type="GO" id="GO:0004252">
    <property type="term" value="F:serine-type endopeptidase activity"/>
    <property type="evidence" value="ECO:0007669"/>
    <property type="project" value="InterPro"/>
</dbReference>
<keyword evidence="6" id="KW-0732">Signal</keyword>
<dbReference type="SUPFAM" id="SSF50494">
    <property type="entry name" value="Trypsin-like serine proteases"/>
    <property type="match status" value="1"/>
</dbReference>
<sequence length="351" mass="39237">GMLGALFISSLCIIAAALARSDDSKIVGGRFVDDVTSIPFIVSVQVKKIGHNCGGSLLTMSYVLSACHCLADVATNDEPLYVYDPDKFLFVAGETDFEGDKTHSQVREARVFHIHPKCARSVTIIHDFAAGEMKEPFLITEYVKPFQLLTTEAAEFENEFQKLISDDDTNCQVAGWGETRRGNEENPVASTKLKAVRMYIIEENDCQELYGQRERAFATFPFWVYGQVCAVSRTYNESDCLGDSGSPFFCDDYVVGVVSYGYECGTFMPSVYTGLKFFLEWFMSEVYPLRPGHDLDDPLNKRMKMNGSQLPHTREPEGNNRSGGNKISAWTVCILQYCAVAGMMQTLWALF</sequence>
<evidence type="ECO:0000256" key="4">
    <source>
        <dbReference type="ARBA" id="ARBA00022825"/>
    </source>
</evidence>
<reference evidence="8" key="2">
    <citation type="submission" date="2014-07" db="EMBL/GenBank/DDBJ databases">
        <authorList>
            <person name="Hull J."/>
        </authorList>
    </citation>
    <scope>NUCLEOTIDE SEQUENCE</scope>
</reference>
<evidence type="ECO:0000256" key="2">
    <source>
        <dbReference type="ARBA" id="ARBA00022670"/>
    </source>
</evidence>
<dbReference type="GO" id="GO:0006508">
    <property type="term" value="P:proteolysis"/>
    <property type="evidence" value="ECO:0007669"/>
    <property type="project" value="UniProtKB-KW"/>
</dbReference>
<feature type="domain" description="Peptidase S1" evidence="7">
    <location>
        <begin position="26"/>
        <end position="287"/>
    </location>
</feature>
<dbReference type="InterPro" id="IPR001254">
    <property type="entry name" value="Trypsin_dom"/>
</dbReference>
<organism evidence="8">
    <name type="scientific">Lygus hesperus</name>
    <name type="common">Western plant bug</name>
    <dbReference type="NCBI Taxonomy" id="30085"/>
    <lineage>
        <taxon>Eukaryota</taxon>
        <taxon>Metazoa</taxon>
        <taxon>Ecdysozoa</taxon>
        <taxon>Arthropoda</taxon>
        <taxon>Hexapoda</taxon>
        <taxon>Insecta</taxon>
        <taxon>Pterygota</taxon>
        <taxon>Neoptera</taxon>
        <taxon>Paraneoptera</taxon>
        <taxon>Hemiptera</taxon>
        <taxon>Heteroptera</taxon>
        <taxon>Panheteroptera</taxon>
        <taxon>Cimicomorpha</taxon>
        <taxon>Miridae</taxon>
        <taxon>Mirini</taxon>
        <taxon>Lygus</taxon>
    </lineage>
</organism>
<name>A0A0A9WYB3_LYGHE</name>
<dbReference type="Pfam" id="PF00089">
    <property type="entry name" value="Trypsin"/>
    <property type="match status" value="1"/>
</dbReference>
<dbReference type="EMBL" id="GBHO01033769">
    <property type="protein sequence ID" value="JAG09835.1"/>
    <property type="molecule type" value="Transcribed_RNA"/>
</dbReference>
<feature type="signal peptide" evidence="6">
    <location>
        <begin position="1"/>
        <end position="19"/>
    </location>
</feature>
<reference evidence="9" key="3">
    <citation type="submission" date="2014-09" db="EMBL/GenBank/DDBJ databases">
        <authorList>
            <person name="Magalhaes I.L.F."/>
            <person name="Oliveira U."/>
            <person name="Santos F.R."/>
            <person name="Vidigal T.H.D.A."/>
            <person name="Brescovit A.D."/>
            <person name="Santos A.J."/>
        </authorList>
    </citation>
    <scope>NUCLEOTIDE SEQUENCE</scope>
</reference>
<keyword evidence="2" id="KW-0645">Protease</keyword>
<feature type="non-terminal residue" evidence="8">
    <location>
        <position position="1"/>
    </location>
</feature>
<accession>A0A0A9WYB3</accession>
<dbReference type="InterPro" id="IPR050430">
    <property type="entry name" value="Peptidase_S1"/>
</dbReference>
<dbReference type="SMART" id="SM00020">
    <property type="entry name" value="Tryp_SPc"/>
    <property type="match status" value="1"/>
</dbReference>
<gene>
    <name evidence="8" type="primary">TRYP1_0</name>
    <name evidence="8" type="ORF">CM83_1034</name>
</gene>
<evidence type="ECO:0000256" key="1">
    <source>
        <dbReference type="ARBA" id="ARBA00007664"/>
    </source>
</evidence>
<evidence type="ECO:0000313" key="8">
    <source>
        <dbReference type="EMBL" id="JAG09835.1"/>
    </source>
</evidence>
<evidence type="ECO:0000313" key="9">
    <source>
        <dbReference type="EMBL" id="JAG59225.1"/>
    </source>
</evidence>
<dbReference type="InterPro" id="IPR001314">
    <property type="entry name" value="Peptidase_S1A"/>
</dbReference>
<dbReference type="AlphaFoldDB" id="A0A0A9WYB3"/>
<keyword evidence="3" id="KW-0378">Hydrolase</keyword>
<dbReference type="EMBL" id="GBRD01006596">
    <property type="protein sequence ID" value="JAG59225.1"/>
    <property type="molecule type" value="Transcribed_RNA"/>
</dbReference>
<reference evidence="8" key="1">
    <citation type="journal article" date="2014" name="PLoS ONE">
        <title>Transcriptome-Based Identification of ABC Transporters in the Western Tarnished Plant Bug Lygus hesperus.</title>
        <authorList>
            <person name="Hull J.J."/>
            <person name="Chaney K."/>
            <person name="Geib S.M."/>
            <person name="Fabrick J.A."/>
            <person name="Brent C.S."/>
            <person name="Walsh D."/>
            <person name="Lavine L.C."/>
        </authorList>
    </citation>
    <scope>NUCLEOTIDE SEQUENCE</scope>
</reference>
<dbReference type="CDD" id="cd00190">
    <property type="entry name" value="Tryp_SPc"/>
    <property type="match status" value="1"/>
</dbReference>
<comment type="similarity">
    <text evidence="1">Belongs to the peptidase S1 family.</text>
</comment>
<feature type="chain" id="PRO_5015033751" evidence="6">
    <location>
        <begin position="20"/>
        <end position="351"/>
    </location>
</feature>
<evidence type="ECO:0000256" key="6">
    <source>
        <dbReference type="SAM" id="SignalP"/>
    </source>
</evidence>
<evidence type="ECO:0000256" key="3">
    <source>
        <dbReference type="ARBA" id="ARBA00022801"/>
    </source>
</evidence>